<comment type="caution">
    <text evidence="2">The sequence shown here is derived from an EMBL/GenBank/DDBJ whole genome shotgun (WGS) entry which is preliminary data.</text>
</comment>
<accession>V8G7G8</accession>
<dbReference type="Pfam" id="PF02492">
    <property type="entry name" value="cobW"/>
    <property type="match status" value="1"/>
</dbReference>
<protein>
    <recommendedName>
        <fullName evidence="1">CobW/HypB/UreG nucleotide-binding domain-containing protein</fullName>
    </recommendedName>
</protein>
<dbReference type="InterPro" id="IPR027417">
    <property type="entry name" value="P-loop_NTPase"/>
</dbReference>
<gene>
    <name evidence="2" type="ORF">V757_04155</name>
</gene>
<feature type="domain" description="CobW/HypB/UreG nucleotide-binding" evidence="1">
    <location>
        <begin position="42"/>
        <end position="170"/>
    </location>
</feature>
<evidence type="ECO:0000313" key="2">
    <source>
        <dbReference type="EMBL" id="ETD72459.1"/>
    </source>
</evidence>
<dbReference type="AlphaFoldDB" id="V8G7G8"/>
<sequence>MSRIPVSLLLGKAERVRLSIKDNLTQIFASSVFAPLRHSIPLAQGVCLCCQLHNETSETLRNLFMQALQRRIKPFQHLFLDCHENIDPANIIYTLGQEFFLKERFVYEATLLVLEPSDIVMIATSTIDTSLYKLLKNTDAIVVDENKIDREQCDSFYQQLDQLYRQFTSLSPLLKPATIIRLAHFEEDYLQARQDWLLREHQLKKHRLFL</sequence>
<reference evidence="2 3" key="1">
    <citation type="submission" date="2013-11" db="EMBL/GenBank/DDBJ databases">
        <title>Genomic analysis of Pelistega sp. HM-7.</title>
        <authorList>
            <person name="Kumbhare S.V."/>
            <person name="Shetty S.A."/>
            <person name="Sharma O."/>
            <person name="Dhotre D.P."/>
        </authorList>
    </citation>
    <scope>NUCLEOTIDE SEQUENCE [LARGE SCALE GENOMIC DNA]</scope>
    <source>
        <strain evidence="2 3">HM-7</strain>
    </source>
</reference>
<dbReference type="EMBL" id="AYSV01000066">
    <property type="protein sequence ID" value="ETD72459.1"/>
    <property type="molecule type" value="Genomic_DNA"/>
</dbReference>
<proteinExistence type="predicted"/>
<dbReference type="Proteomes" id="UP000018766">
    <property type="component" value="Unassembled WGS sequence"/>
</dbReference>
<evidence type="ECO:0000259" key="1">
    <source>
        <dbReference type="Pfam" id="PF02492"/>
    </source>
</evidence>
<organism evidence="2 3">
    <name type="scientific">Pelistega indica</name>
    <dbReference type="NCBI Taxonomy" id="1414851"/>
    <lineage>
        <taxon>Bacteria</taxon>
        <taxon>Pseudomonadati</taxon>
        <taxon>Pseudomonadota</taxon>
        <taxon>Betaproteobacteria</taxon>
        <taxon>Burkholderiales</taxon>
        <taxon>Alcaligenaceae</taxon>
        <taxon>Pelistega</taxon>
    </lineage>
</organism>
<dbReference type="RefSeq" id="WP_023950139.1">
    <property type="nucleotide sequence ID" value="NZ_AYSV01000066.1"/>
</dbReference>
<keyword evidence="3" id="KW-1185">Reference proteome</keyword>
<name>V8G7G8_9BURK</name>
<dbReference type="Gene3D" id="3.40.50.300">
    <property type="entry name" value="P-loop containing nucleotide triphosphate hydrolases"/>
    <property type="match status" value="1"/>
</dbReference>
<dbReference type="InterPro" id="IPR003495">
    <property type="entry name" value="CobW/HypB/UreG_nucleotide-bd"/>
</dbReference>
<evidence type="ECO:0000313" key="3">
    <source>
        <dbReference type="Proteomes" id="UP000018766"/>
    </source>
</evidence>